<name>A0A5N5KSB4_PANHP</name>
<gene>
    <name evidence="3" type="ORF">PHYPO_G00130120</name>
</gene>
<evidence type="ECO:0000256" key="1">
    <source>
        <dbReference type="SAM" id="MobiDB-lite"/>
    </source>
</evidence>
<dbReference type="Proteomes" id="UP000327468">
    <property type="component" value="Chromosome 22"/>
</dbReference>
<proteinExistence type="predicted"/>
<dbReference type="GO" id="GO:0006273">
    <property type="term" value="P:lagging strand elongation"/>
    <property type="evidence" value="ECO:0007669"/>
    <property type="project" value="TreeGrafter"/>
</dbReference>
<feature type="domain" description="DNA polymerase alpha catalytic subunit N-terminal" evidence="2">
    <location>
        <begin position="43"/>
        <end position="104"/>
    </location>
</feature>
<dbReference type="AlphaFoldDB" id="A0A5N5KSB4"/>
<dbReference type="EMBL" id="VFJC01000023">
    <property type="protein sequence ID" value="KAB5533294.1"/>
    <property type="molecule type" value="Genomic_DNA"/>
</dbReference>
<accession>A0A5N5KSB4</accession>
<dbReference type="GO" id="GO:0003697">
    <property type="term" value="F:single-stranded DNA binding"/>
    <property type="evidence" value="ECO:0007669"/>
    <property type="project" value="TreeGrafter"/>
</dbReference>
<dbReference type="InterPro" id="IPR024647">
    <property type="entry name" value="DNA_pol_a_cat_su_N"/>
</dbReference>
<evidence type="ECO:0000259" key="2">
    <source>
        <dbReference type="Pfam" id="PF12254"/>
    </source>
</evidence>
<evidence type="ECO:0000313" key="3">
    <source>
        <dbReference type="EMBL" id="KAB5533294.1"/>
    </source>
</evidence>
<sequence length="188" mass="21361">MAPVSNPEKDADSADYDDGATCGLAASRSRRERKEKVGRKSALEQIKRAKKGEKVKYEVEEVKSVYEEVDEDQYSRMVRERQDDDFIVDDDGAGYIEDGREIFDEDLEDKSLETSSKNRSGAKGGDGKNAKKASVTKPNSIKSLFLNSNVKNPSRKMWTCPKTICWETFWRICTLRNRCFSLLRLSSP</sequence>
<dbReference type="PANTHER" id="PTHR45861">
    <property type="entry name" value="DNA POLYMERASE ALPHA CATALYTIC SUBUNIT"/>
    <property type="match status" value="1"/>
</dbReference>
<organism evidence="3 4">
    <name type="scientific">Pangasianodon hypophthalmus</name>
    <name type="common">Striped catfish</name>
    <name type="synonym">Helicophagus hypophthalmus</name>
    <dbReference type="NCBI Taxonomy" id="310915"/>
    <lineage>
        <taxon>Eukaryota</taxon>
        <taxon>Metazoa</taxon>
        <taxon>Chordata</taxon>
        <taxon>Craniata</taxon>
        <taxon>Vertebrata</taxon>
        <taxon>Euteleostomi</taxon>
        <taxon>Actinopterygii</taxon>
        <taxon>Neopterygii</taxon>
        <taxon>Teleostei</taxon>
        <taxon>Ostariophysi</taxon>
        <taxon>Siluriformes</taxon>
        <taxon>Pangasiidae</taxon>
        <taxon>Pangasianodon</taxon>
    </lineage>
</organism>
<dbReference type="GO" id="GO:0003887">
    <property type="term" value="F:DNA-directed DNA polymerase activity"/>
    <property type="evidence" value="ECO:0007669"/>
    <property type="project" value="TreeGrafter"/>
</dbReference>
<dbReference type="GO" id="GO:0006272">
    <property type="term" value="P:leading strand elongation"/>
    <property type="evidence" value="ECO:0007669"/>
    <property type="project" value="TreeGrafter"/>
</dbReference>
<dbReference type="GO" id="GO:0003688">
    <property type="term" value="F:DNA replication origin binding"/>
    <property type="evidence" value="ECO:0007669"/>
    <property type="project" value="TreeGrafter"/>
</dbReference>
<feature type="compositionally biased region" description="Basic residues" evidence="1">
    <location>
        <begin position="28"/>
        <end position="39"/>
    </location>
</feature>
<dbReference type="GO" id="GO:0005658">
    <property type="term" value="C:alpha DNA polymerase:primase complex"/>
    <property type="evidence" value="ECO:0007669"/>
    <property type="project" value="TreeGrafter"/>
</dbReference>
<dbReference type="PANTHER" id="PTHR45861:SF1">
    <property type="entry name" value="DNA POLYMERASE ALPHA CATALYTIC SUBUNIT"/>
    <property type="match status" value="1"/>
</dbReference>
<feature type="region of interest" description="Disordered" evidence="1">
    <location>
        <begin position="1"/>
        <end position="41"/>
    </location>
</feature>
<reference evidence="3 4" key="1">
    <citation type="submission" date="2019-06" db="EMBL/GenBank/DDBJ databases">
        <title>A chromosome-scale genome assembly of the striped catfish, Pangasianodon hypophthalmus.</title>
        <authorList>
            <person name="Wen M."/>
            <person name="Zahm M."/>
            <person name="Roques C."/>
            <person name="Cabau C."/>
            <person name="Klopp C."/>
            <person name="Donnadieu C."/>
            <person name="Jouanno E."/>
            <person name="Avarre J.-C."/>
            <person name="Campet M."/>
            <person name="Ha T.T.T."/>
            <person name="Dugue R."/>
            <person name="Lampietro C."/>
            <person name="Louis A."/>
            <person name="Herpin A."/>
            <person name="Echchiki A."/>
            <person name="Berthelot C."/>
            <person name="Parey E."/>
            <person name="Roest-Crollius H."/>
            <person name="Braasch I."/>
            <person name="Postlethwait J."/>
            <person name="Bobe J."/>
            <person name="Montfort J."/>
            <person name="Bouchez O."/>
            <person name="Begum T."/>
            <person name="Schartl M."/>
            <person name="Guiguen Y."/>
        </authorList>
    </citation>
    <scope>NUCLEOTIDE SEQUENCE [LARGE SCALE GENOMIC DNA]</scope>
    <source>
        <strain evidence="3 4">Indonesia</strain>
        <tissue evidence="3">Blood</tissue>
    </source>
</reference>
<keyword evidence="4" id="KW-1185">Reference proteome</keyword>
<dbReference type="GO" id="GO:0003682">
    <property type="term" value="F:chromatin binding"/>
    <property type="evidence" value="ECO:0007669"/>
    <property type="project" value="TreeGrafter"/>
</dbReference>
<evidence type="ECO:0000313" key="4">
    <source>
        <dbReference type="Proteomes" id="UP000327468"/>
    </source>
</evidence>
<feature type="region of interest" description="Disordered" evidence="1">
    <location>
        <begin position="104"/>
        <end position="135"/>
    </location>
</feature>
<dbReference type="Pfam" id="PF12254">
    <property type="entry name" value="DNA_pol_alpha_N"/>
    <property type="match status" value="1"/>
</dbReference>
<dbReference type="GO" id="GO:1902975">
    <property type="term" value="P:mitotic DNA replication initiation"/>
    <property type="evidence" value="ECO:0007669"/>
    <property type="project" value="TreeGrafter"/>
</dbReference>
<protein>
    <recommendedName>
        <fullName evidence="2">DNA polymerase alpha catalytic subunit N-terminal domain-containing protein</fullName>
    </recommendedName>
</protein>
<comment type="caution">
    <text evidence="3">The sequence shown here is derived from an EMBL/GenBank/DDBJ whole genome shotgun (WGS) entry which is preliminary data.</text>
</comment>